<protein>
    <submittedName>
        <fullName evidence="2">Uncharacterized protein</fullName>
    </submittedName>
</protein>
<dbReference type="Proteomes" id="UP001221898">
    <property type="component" value="Unassembled WGS sequence"/>
</dbReference>
<organism evidence="2 3">
    <name type="scientific">Aldrovandia affinis</name>
    <dbReference type="NCBI Taxonomy" id="143900"/>
    <lineage>
        <taxon>Eukaryota</taxon>
        <taxon>Metazoa</taxon>
        <taxon>Chordata</taxon>
        <taxon>Craniata</taxon>
        <taxon>Vertebrata</taxon>
        <taxon>Euteleostomi</taxon>
        <taxon>Actinopterygii</taxon>
        <taxon>Neopterygii</taxon>
        <taxon>Teleostei</taxon>
        <taxon>Notacanthiformes</taxon>
        <taxon>Halosauridae</taxon>
        <taxon>Aldrovandia</taxon>
    </lineage>
</organism>
<reference evidence="2" key="1">
    <citation type="journal article" date="2023" name="Science">
        <title>Genome structures resolve the early diversification of teleost fishes.</title>
        <authorList>
            <person name="Parey E."/>
            <person name="Louis A."/>
            <person name="Montfort J."/>
            <person name="Bouchez O."/>
            <person name="Roques C."/>
            <person name="Iampietro C."/>
            <person name="Lluch J."/>
            <person name="Castinel A."/>
            <person name="Donnadieu C."/>
            <person name="Desvignes T."/>
            <person name="Floi Bucao C."/>
            <person name="Jouanno E."/>
            <person name="Wen M."/>
            <person name="Mejri S."/>
            <person name="Dirks R."/>
            <person name="Jansen H."/>
            <person name="Henkel C."/>
            <person name="Chen W.J."/>
            <person name="Zahm M."/>
            <person name="Cabau C."/>
            <person name="Klopp C."/>
            <person name="Thompson A.W."/>
            <person name="Robinson-Rechavi M."/>
            <person name="Braasch I."/>
            <person name="Lecointre G."/>
            <person name="Bobe J."/>
            <person name="Postlethwait J.H."/>
            <person name="Berthelot C."/>
            <person name="Roest Crollius H."/>
            <person name="Guiguen Y."/>
        </authorList>
    </citation>
    <scope>NUCLEOTIDE SEQUENCE</scope>
    <source>
        <strain evidence="2">NC1722</strain>
    </source>
</reference>
<sequence>MRPVWERRSNGPPRYATLRSTHSVSKLRPLLPFPPGLQTAGHVPGAGSLRWNVLEWPFRSNEVSRSSDLSVLPENLRLFKRVQTPRRGQVGWLKDLFRAGCVPGS</sequence>
<accession>A0AAD7W5H4</accession>
<dbReference type="EMBL" id="JAINUG010000260">
    <property type="protein sequence ID" value="KAJ8385031.1"/>
    <property type="molecule type" value="Genomic_DNA"/>
</dbReference>
<feature type="region of interest" description="Disordered" evidence="1">
    <location>
        <begin position="1"/>
        <end position="20"/>
    </location>
</feature>
<evidence type="ECO:0000313" key="3">
    <source>
        <dbReference type="Proteomes" id="UP001221898"/>
    </source>
</evidence>
<name>A0AAD7W5H4_9TELE</name>
<comment type="caution">
    <text evidence="2">The sequence shown here is derived from an EMBL/GenBank/DDBJ whole genome shotgun (WGS) entry which is preliminary data.</text>
</comment>
<evidence type="ECO:0000256" key="1">
    <source>
        <dbReference type="SAM" id="MobiDB-lite"/>
    </source>
</evidence>
<dbReference type="AlphaFoldDB" id="A0AAD7W5H4"/>
<gene>
    <name evidence="2" type="ORF">AAFF_G00195610</name>
</gene>
<evidence type="ECO:0000313" key="2">
    <source>
        <dbReference type="EMBL" id="KAJ8385031.1"/>
    </source>
</evidence>
<proteinExistence type="predicted"/>
<keyword evidence="3" id="KW-1185">Reference proteome</keyword>